<dbReference type="Ensembl" id="ENSSLUT00000003500.1">
    <property type="protein sequence ID" value="ENSSLUP00000003391.1"/>
    <property type="gene ID" value="ENSSLUG00000001476.1"/>
</dbReference>
<dbReference type="GeneTree" id="ENSGT01120000272117"/>
<dbReference type="Pfam" id="PF01498">
    <property type="entry name" value="HTH_Tnp_Tc3_2"/>
    <property type="match status" value="1"/>
</dbReference>
<proteinExistence type="predicted"/>
<name>A0A8C9X159_SANLU</name>
<keyword evidence="4" id="KW-1185">Reference proteome</keyword>
<evidence type="ECO:0000313" key="4">
    <source>
        <dbReference type="Proteomes" id="UP000694568"/>
    </source>
</evidence>
<organism evidence="3 4">
    <name type="scientific">Sander lucioperca</name>
    <name type="common">Pike-perch</name>
    <name type="synonym">Perca lucioperca</name>
    <dbReference type="NCBI Taxonomy" id="283035"/>
    <lineage>
        <taxon>Eukaryota</taxon>
        <taxon>Metazoa</taxon>
        <taxon>Chordata</taxon>
        <taxon>Craniata</taxon>
        <taxon>Vertebrata</taxon>
        <taxon>Euteleostomi</taxon>
        <taxon>Actinopterygii</taxon>
        <taxon>Neopterygii</taxon>
        <taxon>Teleostei</taxon>
        <taxon>Neoteleostei</taxon>
        <taxon>Acanthomorphata</taxon>
        <taxon>Eupercaria</taxon>
        <taxon>Perciformes</taxon>
        <taxon>Percoidei</taxon>
        <taxon>Percidae</taxon>
        <taxon>Luciopercinae</taxon>
        <taxon>Sander</taxon>
    </lineage>
</organism>
<dbReference type="GO" id="GO:0006313">
    <property type="term" value="P:DNA transposition"/>
    <property type="evidence" value="ECO:0007669"/>
    <property type="project" value="InterPro"/>
</dbReference>
<feature type="domain" description="Sleeping Beauty transposase HTH" evidence="2">
    <location>
        <begin position="1"/>
        <end position="51"/>
    </location>
</feature>
<sequence>MGKSREINQDIRKRIVDLHKCGSSLGAISRCLKVPRSSVQTIIRKKHGNVQPSYRSGRRWILSPREEPKDLVKMLAETVLYHHELKGYSGRRKPLLQNHHKKARLQFATAHGDKNLNFWRHCM</sequence>
<dbReference type="Pfam" id="PF25787">
    <property type="entry name" value="HTH_SB"/>
    <property type="match status" value="1"/>
</dbReference>
<dbReference type="InterPro" id="IPR009057">
    <property type="entry name" value="Homeodomain-like_sf"/>
</dbReference>
<feature type="domain" description="Transposase Tc1-like" evidence="1">
    <location>
        <begin position="79"/>
        <end position="111"/>
    </location>
</feature>
<dbReference type="InterPro" id="IPR057667">
    <property type="entry name" value="HTH_SB"/>
</dbReference>
<dbReference type="SUPFAM" id="SSF46689">
    <property type="entry name" value="Homeodomain-like"/>
    <property type="match status" value="1"/>
</dbReference>
<evidence type="ECO:0000259" key="2">
    <source>
        <dbReference type="Pfam" id="PF25787"/>
    </source>
</evidence>
<evidence type="ECO:0000259" key="1">
    <source>
        <dbReference type="Pfam" id="PF01498"/>
    </source>
</evidence>
<dbReference type="GO" id="GO:0015074">
    <property type="term" value="P:DNA integration"/>
    <property type="evidence" value="ECO:0007669"/>
    <property type="project" value="InterPro"/>
</dbReference>
<dbReference type="AlphaFoldDB" id="A0A8C9X159"/>
<protein>
    <recommendedName>
        <fullName evidence="5">Transposase Tc1-like domain-containing protein</fullName>
    </recommendedName>
</protein>
<evidence type="ECO:0000313" key="3">
    <source>
        <dbReference type="Ensembl" id="ENSSLUP00000003391.1"/>
    </source>
</evidence>
<reference evidence="3" key="1">
    <citation type="submission" date="2025-08" db="UniProtKB">
        <authorList>
            <consortium name="Ensembl"/>
        </authorList>
    </citation>
    <scope>IDENTIFICATION</scope>
</reference>
<reference evidence="3" key="2">
    <citation type="submission" date="2025-09" db="UniProtKB">
        <authorList>
            <consortium name="Ensembl"/>
        </authorList>
    </citation>
    <scope>IDENTIFICATION</scope>
</reference>
<dbReference type="InterPro" id="IPR036388">
    <property type="entry name" value="WH-like_DNA-bd_sf"/>
</dbReference>
<dbReference type="Proteomes" id="UP000694568">
    <property type="component" value="Unplaced"/>
</dbReference>
<dbReference type="InterPro" id="IPR002492">
    <property type="entry name" value="Transposase_Tc1-like"/>
</dbReference>
<dbReference type="GO" id="GO:0003677">
    <property type="term" value="F:DNA binding"/>
    <property type="evidence" value="ECO:0007669"/>
    <property type="project" value="InterPro"/>
</dbReference>
<evidence type="ECO:0008006" key="5">
    <source>
        <dbReference type="Google" id="ProtNLM"/>
    </source>
</evidence>
<accession>A0A8C9X159</accession>
<dbReference type="Gene3D" id="1.10.10.10">
    <property type="entry name" value="Winged helix-like DNA-binding domain superfamily/Winged helix DNA-binding domain"/>
    <property type="match status" value="1"/>
</dbReference>